<accession>A0A6A4ILU0</accession>
<dbReference type="GO" id="GO:0007029">
    <property type="term" value="P:endoplasmic reticulum organization"/>
    <property type="evidence" value="ECO:0007669"/>
    <property type="project" value="TreeGrafter"/>
</dbReference>
<evidence type="ECO:0000256" key="3">
    <source>
        <dbReference type="ARBA" id="ARBA00022737"/>
    </source>
</evidence>
<dbReference type="OrthoDB" id="542917at2759"/>
<dbReference type="Proteomes" id="UP000799118">
    <property type="component" value="Unassembled WGS sequence"/>
</dbReference>
<keyword evidence="5" id="KW-1185">Reference proteome</keyword>
<dbReference type="PANTHER" id="PTHR13923:SF11">
    <property type="entry name" value="SECRETORY 31, ISOFORM D"/>
    <property type="match status" value="1"/>
</dbReference>
<keyword evidence="1" id="KW-0813">Transport</keyword>
<proteinExistence type="predicted"/>
<dbReference type="InterPro" id="IPR015943">
    <property type="entry name" value="WD40/YVTN_repeat-like_dom_sf"/>
</dbReference>
<dbReference type="GO" id="GO:0070971">
    <property type="term" value="C:endoplasmic reticulum exit site"/>
    <property type="evidence" value="ECO:0007669"/>
    <property type="project" value="TreeGrafter"/>
</dbReference>
<dbReference type="GO" id="GO:0030127">
    <property type="term" value="C:COPII vesicle coat"/>
    <property type="evidence" value="ECO:0007669"/>
    <property type="project" value="TreeGrafter"/>
</dbReference>
<organism evidence="4 5">
    <name type="scientific">Gymnopus androsaceus JB14</name>
    <dbReference type="NCBI Taxonomy" id="1447944"/>
    <lineage>
        <taxon>Eukaryota</taxon>
        <taxon>Fungi</taxon>
        <taxon>Dikarya</taxon>
        <taxon>Basidiomycota</taxon>
        <taxon>Agaricomycotina</taxon>
        <taxon>Agaricomycetes</taxon>
        <taxon>Agaricomycetidae</taxon>
        <taxon>Agaricales</taxon>
        <taxon>Marasmiineae</taxon>
        <taxon>Omphalotaceae</taxon>
        <taxon>Gymnopus</taxon>
    </lineage>
</organism>
<dbReference type="InterPro" id="IPR040251">
    <property type="entry name" value="SEC31-like"/>
</dbReference>
<name>A0A6A4ILU0_9AGAR</name>
<reference evidence="4" key="1">
    <citation type="journal article" date="2019" name="Environ. Microbiol.">
        <title>Fungal ecological strategies reflected in gene transcription - a case study of two litter decomposers.</title>
        <authorList>
            <person name="Barbi F."/>
            <person name="Kohler A."/>
            <person name="Barry K."/>
            <person name="Baskaran P."/>
            <person name="Daum C."/>
            <person name="Fauchery L."/>
            <person name="Ihrmark K."/>
            <person name="Kuo A."/>
            <person name="LaButti K."/>
            <person name="Lipzen A."/>
            <person name="Morin E."/>
            <person name="Grigoriev I.V."/>
            <person name="Henrissat B."/>
            <person name="Lindahl B."/>
            <person name="Martin F."/>
        </authorList>
    </citation>
    <scope>NUCLEOTIDE SEQUENCE</scope>
    <source>
        <strain evidence="4">JB14</strain>
    </source>
</reference>
<evidence type="ECO:0000256" key="1">
    <source>
        <dbReference type="ARBA" id="ARBA00022448"/>
    </source>
</evidence>
<dbReference type="GO" id="GO:0090110">
    <property type="term" value="P:COPII-coated vesicle cargo loading"/>
    <property type="evidence" value="ECO:0007669"/>
    <property type="project" value="TreeGrafter"/>
</dbReference>
<protein>
    <submittedName>
        <fullName evidence="4">Uncharacterized protein</fullName>
    </submittedName>
</protein>
<keyword evidence="2" id="KW-0853">WD repeat</keyword>
<dbReference type="GO" id="GO:0005198">
    <property type="term" value="F:structural molecule activity"/>
    <property type="evidence" value="ECO:0007669"/>
    <property type="project" value="TreeGrafter"/>
</dbReference>
<dbReference type="PANTHER" id="PTHR13923">
    <property type="entry name" value="SEC31-RELATED PROTEIN"/>
    <property type="match status" value="1"/>
</dbReference>
<keyword evidence="3" id="KW-0677">Repeat</keyword>
<evidence type="ECO:0000256" key="2">
    <source>
        <dbReference type="ARBA" id="ARBA00022574"/>
    </source>
</evidence>
<sequence>MENLPYGTRLKFLLVQTLPTLRHFAIINILVLSGFNPIEPSLLSSGGIGGEGLKDPSKPYTPTPGGRSTKLDEITSVAWNRQVQYVLAGARPSCSSSSPMIMAWDLQNARAPEFLLKRRVVLILYQILTVAPSTSIVIVWIRGKLVSVSNVASSQSGSQSRSIHLHNVVTEANIVERVQMRMRLMRHCFLRIQAAEKEYPVAHRRVVGSGNPFQPEYDVPLSFHDASLEESILESMLHRRKWFRYTYIDSRWSAAAHNGQRVRVLEYIGHILHDNNAFWHSTTPVHSSEDNNIFYLQQCYASNRPSPPPSQ</sequence>
<dbReference type="AlphaFoldDB" id="A0A6A4ILU0"/>
<dbReference type="EMBL" id="ML769383">
    <property type="protein sequence ID" value="KAE9411591.1"/>
    <property type="molecule type" value="Genomic_DNA"/>
</dbReference>
<evidence type="ECO:0000313" key="4">
    <source>
        <dbReference type="EMBL" id="KAE9411591.1"/>
    </source>
</evidence>
<evidence type="ECO:0000313" key="5">
    <source>
        <dbReference type="Proteomes" id="UP000799118"/>
    </source>
</evidence>
<dbReference type="Gene3D" id="2.130.10.10">
    <property type="entry name" value="YVTN repeat-like/Quinoprotein amine dehydrogenase"/>
    <property type="match status" value="1"/>
</dbReference>
<gene>
    <name evidence="4" type="ORF">BT96DRAFT_1011375</name>
</gene>